<dbReference type="EMBL" id="CM034394">
    <property type="protein sequence ID" value="KAJ0179587.1"/>
    <property type="molecule type" value="Genomic_DNA"/>
</dbReference>
<evidence type="ECO:0000313" key="1">
    <source>
        <dbReference type="EMBL" id="KAJ0179587.1"/>
    </source>
</evidence>
<proteinExistence type="predicted"/>
<evidence type="ECO:0000313" key="2">
    <source>
        <dbReference type="Proteomes" id="UP000824533"/>
    </source>
</evidence>
<name>A0ACC1D849_9NEOP</name>
<keyword evidence="2" id="KW-1185">Reference proteome</keyword>
<protein>
    <submittedName>
        <fullName evidence="1">Uncharacterized protein</fullName>
    </submittedName>
</protein>
<organism evidence="1 2">
    <name type="scientific">Dendrolimus kikuchii</name>
    <dbReference type="NCBI Taxonomy" id="765133"/>
    <lineage>
        <taxon>Eukaryota</taxon>
        <taxon>Metazoa</taxon>
        <taxon>Ecdysozoa</taxon>
        <taxon>Arthropoda</taxon>
        <taxon>Hexapoda</taxon>
        <taxon>Insecta</taxon>
        <taxon>Pterygota</taxon>
        <taxon>Neoptera</taxon>
        <taxon>Endopterygota</taxon>
        <taxon>Lepidoptera</taxon>
        <taxon>Glossata</taxon>
        <taxon>Ditrysia</taxon>
        <taxon>Bombycoidea</taxon>
        <taxon>Lasiocampidae</taxon>
        <taxon>Dendrolimus</taxon>
    </lineage>
</organism>
<sequence length="249" mass="29688">MNLCIRTKCLRYSLINSFYRFSTTTEVVDQNEKVLIDDSDETKVREDEIEKKRNISRLSTSHYNIENGRKPYEEPKHWTHIKLKYYRKMYGKYGSASGVDPNLCWPTKEEIQEKLEYESVAYPYTIQQMMKMAQEKRLADQQAIEKRDRDVAAKFEKLQQWKKELNDKVAKKAAEVHAAKERKERLVEEVRRHFGFTLDPRDERFQEMLAKREKEQKKMEKIAKKEAKEKVMIAKLQQQNVDLAGQTAK</sequence>
<gene>
    <name evidence="1" type="ORF">K1T71_005299</name>
</gene>
<reference evidence="1 2" key="1">
    <citation type="journal article" date="2021" name="Front. Genet.">
        <title>Chromosome-Level Genome Assembly Reveals Significant Gene Expansion in the Toll and IMD Signaling Pathways of Dendrolimus kikuchii.</title>
        <authorList>
            <person name="Zhou J."/>
            <person name="Wu P."/>
            <person name="Xiong Z."/>
            <person name="Liu N."/>
            <person name="Zhao N."/>
            <person name="Ji M."/>
            <person name="Qiu Y."/>
            <person name="Yang B."/>
        </authorList>
    </citation>
    <scope>NUCLEOTIDE SEQUENCE [LARGE SCALE GENOMIC DNA]</scope>
    <source>
        <strain evidence="1">Ann1</strain>
    </source>
</reference>
<dbReference type="Proteomes" id="UP000824533">
    <property type="component" value="Linkage Group LG08"/>
</dbReference>
<comment type="caution">
    <text evidence="1">The sequence shown here is derived from an EMBL/GenBank/DDBJ whole genome shotgun (WGS) entry which is preliminary data.</text>
</comment>
<accession>A0ACC1D849</accession>